<evidence type="ECO:0000313" key="1">
    <source>
        <dbReference type="EMBL" id="KIK02384.1"/>
    </source>
</evidence>
<gene>
    <name evidence="1" type="ORF">K443DRAFT_6161</name>
</gene>
<dbReference type="InterPro" id="IPR038765">
    <property type="entry name" value="Papain-like_cys_pep_sf"/>
</dbReference>
<dbReference type="Proteomes" id="UP000054477">
    <property type="component" value="Unassembled WGS sequence"/>
</dbReference>
<organism evidence="1 2">
    <name type="scientific">Laccaria amethystina LaAM-08-1</name>
    <dbReference type="NCBI Taxonomy" id="1095629"/>
    <lineage>
        <taxon>Eukaryota</taxon>
        <taxon>Fungi</taxon>
        <taxon>Dikarya</taxon>
        <taxon>Basidiomycota</taxon>
        <taxon>Agaricomycotina</taxon>
        <taxon>Agaricomycetes</taxon>
        <taxon>Agaricomycetidae</taxon>
        <taxon>Agaricales</taxon>
        <taxon>Agaricineae</taxon>
        <taxon>Hydnangiaceae</taxon>
        <taxon>Laccaria</taxon>
    </lineage>
</organism>
<reference evidence="1 2" key="1">
    <citation type="submission" date="2014-04" db="EMBL/GenBank/DDBJ databases">
        <authorList>
            <consortium name="DOE Joint Genome Institute"/>
            <person name="Kuo A."/>
            <person name="Kohler A."/>
            <person name="Nagy L.G."/>
            <person name="Floudas D."/>
            <person name="Copeland A."/>
            <person name="Barry K.W."/>
            <person name="Cichocki N."/>
            <person name="Veneault-Fourrey C."/>
            <person name="LaButti K."/>
            <person name="Lindquist E.A."/>
            <person name="Lipzen A."/>
            <person name="Lundell T."/>
            <person name="Morin E."/>
            <person name="Murat C."/>
            <person name="Sun H."/>
            <person name="Tunlid A."/>
            <person name="Henrissat B."/>
            <person name="Grigoriev I.V."/>
            <person name="Hibbett D.S."/>
            <person name="Martin F."/>
            <person name="Nordberg H.P."/>
            <person name="Cantor M.N."/>
            <person name="Hua S.X."/>
        </authorList>
    </citation>
    <scope>NUCLEOTIDE SEQUENCE [LARGE SCALE GENOMIC DNA]</scope>
    <source>
        <strain evidence="1 2">LaAM-08-1</strain>
    </source>
</reference>
<dbReference type="AlphaFoldDB" id="A0A0C9XLG0"/>
<dbReference type="STRING" id="1095629.A0A0C9XLG0"/>
<dbReference type="EMBL" id="KN838593">
    <property type="protein sequence ID" value="KIK02384.1"/>
    <property type="molecule type" value="Genomic_DNA"/>
</dbReference>
<keyword evidence="2" id="KW-1185">Reference proteome</keyword>
<dbReference type="HOGENOM" id="CLU_1428230_0_0_1"/>
<name>A0A0C9XLG0_9AGAR</name>
<reference evidence="2" key="2">
    <citation type="submission" date="2015-01" db="EMBL/GenBank/DDBJ databases">
        <title>Evolutionary Origins and Diversification of the Mycorrhizal Mutualists.</title>
        <authorList>
            <consortium name="DOE Joint Genome Institute"/>
            <consortium name="Mycorrhizal Genomics Consortium"/>
            <person name="Kohler A."/>
            <person name="Kuo A."/>
            <person name="Nagy L.G."/>
            <person name="Floudas D."/>
            <person name="Copeland A."/>
            <person name="Barry K.W."/>
            <person name="Cichocki N."/>
            <person name="Veneault-Fourrey C."/>
            <person name="LaButti K."/>
            <person name="Lindquist E.A."/>
            <person name="Lipzen A."/>
            <person name="Lundell T."/>
            <person name="Morin E."/>
            <person name="Murat C."/>
            <person name="Riley R."/>
            <person name="Ohm R."/>
            <person name="Sun H."/>
            <person name="Tunlid A."/>
            <person name="Henrissat B."/>
            <person name="Grigoriev I.V."/>
            <person name="Hibbett D.S."/>
            <person name="Martin F."/>
        </authorList>
    </citation>
    <scope>NUCLEOTIDE SEQUENCE [LARGE SCALE GENOMIC DNA]</scope>
    <source>
        <strain evidence="2">LaAM-08-1</strain>
    </source>
</reference>
<dbReference type="OrthoDB" id="424753at2759"/>
<proteinExistence type="predicted"/>
<sequence length="190" mass="20918">MDPNPLPVTPRRTNATFGVTNVQSEAKTIDSRSKPARFKAEKLNPLSIPEASGTLTANVPLPPLSPNSVICFVNPKQEPGLLVTGELDAAIEDCRRKVERISKDCRAKNRKFRDVEFDLENDAKRCIDRAGHPDAGDRGIPADAHKDVLRVTQIFENPHFFSTEGAANGKESQETVGSYQRLLSRLQRGG</sequence>
<dbReference type="SUPFAM" id="SSF54001">
    <property type="entry name" value="Cysteine proteinases"/>
    <property type="match status" value="1"/>
</dbReference>
<accession>A0A0C9XLG0</accession>
<evidence type="ECO:0000313" key="2">
    <source>
        <dbReference type="Proteomes" id="UP000054477"/>
    </source>
</evidence>
<protein>
    <submittedName>
        <fullName evidence="1">Uncharacterized protein</fullName>
    </submittedName>
</protein>